<evidence type="ECO:0000313" key="2">
    <source>
        <dbReference type="Proteomes" id="UP001175353"/>
    </source>
</evidence>
<reference evidence="1" key="1">
    <citation type="submission" date="2023-06" db="EMBL/GenBank/DDBJ databases">
        <title>Black Yeasts Isolated from many extreme environments.</title>
        <authorList>
            <person name="Coleine C."/>
            <person name="Stajich J.E."/>
            <person name="Selbmann L."/>
        </authorList>
    </citation>
    <scope>NUCLEOTIDE SEQUENCE</scope>
    <source>
        <strain evidence="1">CCFEE 5200</strain>
    </source>
</reference>
<organism evidence="1 2">
    <name type="scientific">Friedmanniomyces endolithicus</name>
    <dbReference type="NCBI Taxonomy" id="329885"/>
    <lineage>
        <taxon>Eukaryota</taxon>
        <taxon>Fungi</taxon>
        <taxon>Dikarya</taxon>
        <taxon>Ascomycota</taxon>
        <taxon>Pezizomycotina</taxon>
        <taxon>Dothideomycetes</taxon>
        <taxon>Dothideomycetidae</taxon>
        <taxon>Mycosphaerellales</taxon>
        <taxon>Teratosphaeriaceae</taxon>
        <taxon>Friedmanniomyces</taxon>
    </lineage>
</organism>
<protein>
    <submittedName>
        <fullName evidence="1">Uncharacterized protein</fullName>
    </submittedName>
</protein>
<dbReference type="Proteomes" id="UP001175353">
    <property type="component" value="Unassembled WGS sequence"/>
</dbReference>
<sequence>MTGSFFRNDDCYEDSMDALSAKRFIKDITAGSDYCETPERWLNIPMGPIINGPDLDFWPI</sequence>
<keyword evidence="2" id="KW-1185">Reference proteome</keyword>
<gene>
    <name evidence="1" type="ORF">LTR91_023207</name>
</gene>
<comment type="caution">
    <text evidence="1">The sequence shown here is derived from an EMBL/GenBank/DDBJ whole genome shotgun (WGS) entry which is preliminary data.</text>
</comment>
<name>A0AAN6JYN7_9PEZI</name>
<proteinExistence type="predicted"/>
<dbReference type="AlphaFoldDB" id="A0AAN6JYN7"/>
<accession>A0AAN6JYN7</accession>
<evidence type="ECO:0000313" key="1">
    <source>
        <dbReference type="EMBL" id="KAK0954652.1"/>
    </source>
</evidence>
<dbReference type="EMBL" id="JAUJLE010000496">
    <property type="protein sequence ID" value="KAK0954652.1"/>
    <property type="molecule type" value="Genomic_DNA"/>
</dbReference>